<evidence type="ECO:0000313" key="4">
    <source>
        <dbReference type="EMBL" id="ABM80030.1"/>
    </source>
</evidence>
<evidence type="ECO:0000256" key="2">
    <source>
        <dbReference type="ARBA" id="ARBA00023239"/>
    </source>
</evidence>
<dbReference type="Pfam" id="PF05683">
    <property type="entry name" value="Fumerase_C"/>
    <property type="match status" value="1"/>
</dbReference>
<gene>
    <name evidence="4" type="ordered locus">Hbut_0158</name>
</gene>
<dbReference type="RefSeq" id="WP_011821347.1">
    <property type="nucleotide sequence ID" value="NC_008818.1"/>
</dbReference>
<dbReference type="STRING" id="415426.Hbut_0158"/>
<dbReference type="Gene3D" id="3.20.130.10">
    <property type="entry name" value="Fe-S hydro-lyase, tartrate dehydratase beta-type, catalytic domain"/>
    <property type="match status" value="1"/>
</dbReference>
<dbReference type="EnsemblBacteria" id="ABM80030">
    <property type="protein sequence ID" value="ABM80030"/>
    <property type="gene ID" value="Hbut_0158"/>
</dbReference>
<dbReference type="InterPro" id="IPR036660">
    <property type="entry name" value="Fe-S_hydroAse_TtdB_cat_sf"/>
</dbReference>
<protein>
    <submittedName>
        <fullName evidence="4">L(+)-tartrate dehydratase beta subunit</fullName>
        <ecNumber evidence="4">4.2.1.32</ecNumber>
    </submittedName>
</protein>
<dbReference type="GeneID" id="4781337"/>
<dbReference type="KEGG" id="hbu:Hbut_0158"/>
<accession>A2BJ69</accession>
<dbReference type="EMBL" id="CP000493">
    <property type="protein sequence ID" value="ABM80030.1"/>
    <property type="molecule type" value="Genomic_DNA"/>
</dbReference>
<dbReference type="Proteomes" id="UP000002593">
    <property type="component" value="Chromosome"/>
</dbReference>
<dbReference type="PANTHER" id="PTHR43351">
    <property type="entry name" value="L(+)-TARTRATE DEHYDRATASE SUBUNIT BETA"/>
    <property type="match status" value="1"/>
</dbReference>
<keyword evidence="5" id="KW-1185">Reference proteome</keyword>
<dbReference type="AlphaFoldDB" id="A2BJ69"/>
<dbReference type="NCBIfam" id="TIGR00723">
    <property type="entry name" value="ttdB_fumA_fumB"/>
    <property type="match status" value="1"/>
</dbReference>
<sequence>MTNVYRLRTPLSEEDVRKLRVGDIVYLSGLIFTARDAAHRKILELLNRNEKLPFEPRGLAVYHVGPVVRKRNGEWEVVAAGPTTSTRMEPVEHEFIAKTGVRMVIGKGGMGPRTAEACRRYGAVYAVFTGGAAVLAAQAIKRVVDVYWLEELGIPEAVWLFEVEDFGPLTVVIDATGKNLYDEVMENARKRMEEILSRI</sequence>
<dbReference type="SUPFAM" id="SSF117457">
    <property type="entry name" value="FumA C-terminal domain-like"/>
    <property type="match status" value="1"/>
</dbReference>
<keyword evidence="2 4" id="KW-0456">Lyase</keyword>
<organism evidence="4 5">
    <name type="scientific">Hyperthermus butylicus (strain DSM 5456 / JCM 9403 / PLM1-5)</name>
    <dbReference type="NCBI Taxonomy" id="415426"/>
    <lineage>
        <taxon>Archaea</taxon>
        <taxon>Thermoproteota</taxon>
        <taxon>Thermoprotei</taxon>
        <taxon>Desulfurococcales</taxon>
        <taxon>Pyrodictiaceae</taxon>
        <taxon>Hyperthermus</taxon>
    </lineage>
</organism>
<comment type="similarity">
    <text evidence="1">Belongs to the class-I fumarase family.</text>
</comment>
<dbReference type="GO" id="GO:0008730">
    <property type="term" value="F:L(+)-tartrate dehydratase activity"/>
    <property type="evidence" value="ECO:0007669"/>
    <property type="project" value="UniProtKB-EC"/>
</dbReference>
<dbReference type="EC" id="4.2.1.32" evidence="4"/>
<feature type="domain" description="Fe-S hydro-lyase tartrate dehydratase beta-type catalytic" evidence="3">
    <location>
        <begin position="7"/>
        <end position="183"/>
    </location>
</feature>
<evidence type="ECO:0000256" key="1">
    <source>
        <dbReference type="ARBA" id="ARBA00008876"/>
    </source>
</evidence>
<reference evidence="4 5" key="1">
    <citation type="journal article" date="2007" name="Archaea">
        <title>The genome of Hyperthermus butylicus: a sulfur-reducing, peptide fermenting, neutrophilic Crenarchaeote growing up to 108 degrees C.</title>
        <authorList>
            <person name="Brugger K."/>
            <person name="Chen L."/>
            <person name="Stark M."/>
            <person name="Zibat A."/>
            <person name="Redder P."/>
            <person name="Ruepp A."/>
            <person name="Awayez M."/>
            <person name="She Q."/>
            <person name="Garrett R.A."/>
            <person name="Klenk H.P."/>
        </authorList>
    </citation>
    <scope>NUCLEOTIDE SEQUENCE [LARGE SCALE GENOMIC DNA]</scope>
    <source>
        <strain evidence="5">DSM 5456 / JCM 9403 / PLM1-5</strain>
    </source>
</reference>
<dbReference type="eggNOG" id="arCOG04406">
    <property type="taxonomic scope" value="Archaea"/>
</dbReference>
<evidence type="ECO:0000313" key="5">
    <source>
        <dbReference type="Proteomes" id="UP000002593"/>
    </source>
</evidence>
<proteinExistence type="inferred from homology"/>
<dbReference type="OrthoDB" id="34134at2157"/>
<dbReference type="PANTHER" id="PTHR43351:SF2">
    <property type="entry name" value="L(+)-TARTRATE DEHYDRATASE SUBUNIT BETA-RELATED"/>
    <property type="match status" value="1"/>
</dbReference>
<dbReference type="InterPro" id="IPR004647">
    <property type="entry name" value="Fe-S_hydro-lyase_TtdB-typ_cat"/>
</dbReference>
<evidence type="ECO:0000259" key="3">
    <source>
        <dbReference type="Pfam" id="PF05683"/>
    </source>
</evidence>
<name>A2BJ69_HYPBU</name>
<dbReference type="HOGENOM" id="CLU_098588_0_0_2"/>